<keyword evidence="2" id="KW-1185">Reference proteome</keyword>
<name>A0AAV2LJE8_KNICA</name>
<dbReference type="EMBL" id="OZ035825">
    <property type="protein sequence ID" value="CAL1602099.1"/>
    <property type="molecule type" value="Genomic_DNA"/>
</dbReference>
<dbReference type="Proteomes" id="UP001497482">
    <property type="component" value="Chromosome 3"/>
</dbReference>
<protein>
    <submittedName>
        <fullName evidence="1">Uncharacterized protein</fullName>
    </submittedName>
</protein>
<organism evidence="1 2">
    <name type="scientific">Knipowitschia caucasica</name>
    <name type="common">Caucasian dwarf goby</name>
    <name type="synonym">Pomatoschistus caucasicus</name>
    <dbReference type="NCBI Taxonomy" id="637954"/>
    <lineage>
        <taxon>Eukaryota</taxon>
        <taxon>Metazoa</taxon>
        <taxon>Chordata</taxon>
        <taxon>Craniata</taxon>
        <taxon>Vertebrata</taxon>
        <taxon>Euteleostomi</taxon>
        <taxon>Actinopterygii</taxon>
        <taxon>Neopterygii</taxon>
        <taxon>Teleostei</taxon>
        <taxon>Neoteleostei</taxon>
        <taxon>Acanthomorphata</taxon>
        <taxon>Gobiaria</taxon>
        <taxon>Gobiiformes</taxon>
        <taxon>Gobioidei</taxon>
        <taxon>Gobiidae</taxon>
        <taxon>Gobiinae</taxon>
        <taxon>Knipowitschia</taxon>
    </lineage>
</organism>
<evidence type="ECO:0000313" key="1">
    <source>
        <dbReference type="EMBL" id="CAL1602099.1"/>
    </source>
</evidence>
<proteinExistence type="predicted"/>
<dbReference type="AlphaFoldDB" id="A0AAV2LJE8"/>
<evidence type="ECO:0000313" key="2">
    <source>
        <dbReference type="Proteomes" id="UP001497482"/>
    </source>
</evidence>
<reference evidence="1 2" key="1">
    <citation type="submission" date="2024-04" db="EMBL/GenBank/DDBJ databases">
        <authorList>
            <person name="Waldvogel A.-M."/>
            <person name="Schoenle A."/>
        </authorList>
    </citation>
    <scope>NUCLEOTIDE SEQUENCE [LARGE SCALE GENOMIC DNA]</scope>
</reference>
<sequence length="97" mass="10873">MFEDYNVSAQLPFLLISYLCSSSSRWHWGAFFTEGGQSLGLLLDMPVYSLQGGSHRHSQTNHFSLSVMELCDLSFSSVMECAHCPAEKTHYGHQEPA</sequence>
<accession>A0AAV2LJE8</accession>
<gene>
    <name evidence="1" type="ORF">KC01_LOCUS29926</name>
</gene>